<evidence type="ECO:0000256" key="1">
    <source>
        <dbReference type="ARBA" id="ARBA00004572"/>
    </source>
</evidence>
<comment type="subcellular location">
    <subcellularLocation>
        <location evidence="1">Mitochondrion outer membrane</location>
        <topology evidence="1">Single-pass membrane protein</topology>
    </subcellularLocation>
</comment>
<evidence type="ECO:0000256" key="12">
    <source>
        <dbReference type="SAM" id="Phobius"/>
    </source>
</evidence>
<evidence type="ECO:0000256" key="3">
    <source>
        <dbReference type="ARBA" id="ARBA00022737"/>
    </source>
</evidence>
<dbReference type="PANTHER" id="PTHR46208:SF1">
    <property type="entry name" value="MITOCHONDRIAL IMPORT RECEPTOR SUBUNIT TOM70"/>
    <property type="match status" value="1"/>
</dbReference>
<evidence type="ECO:0000256" key="5">
    <source>
        <dbReference type="ARBA" id="ARBA00022803"/>
    </source>
</evidence>
<dbReference type="GO" id="GO:0005741">
    <property type="term" value="C:mitochondrial outer membrane"/>
    <property type="evidence" value="ECO:0007669"/>
    <property type="project" value="UniProtKB-SubCell"/>
</dbReference>
<feature type="repeat" description="TPR" evidence="10">
    <location>
        <begin position="76"/>
        <end position="109"/>
    </location>
</feature>
<dbReference type="Pfam" id="PF13181">
    <property type="entry name" value="TPR_8"/>
    <property type="match status" value="3"/>
</dbReference>
<evidence type="ECO:0000256" key="6">
    <source>
        <dbReference type="ARBA" id="ARBA00022989"/>
    </source>
</evidence>
<reference evidence="13 14" key="1">
    <citation type="journal article" date="2019" name="PLoS Biol.">
        <title>Sex chromosomes control vertical transmission of feminizing Wolbachia symbionts in an isopod.</title>
        <authorList>
            <person name="Becking T."/>
            <person name="Chebbi M.A."/>
            <person name="Giraud I."/>
            <person name="Moumen B."/>
            <person name="Laverre T."/>
            <person name="Caubet Y."/>
            <person name="Peccoud J."/>
            <person name="Gilbert C."/>
            <person name="Cordaux R."/>
        </authorList>
    </citation>
    <scope>NUCLEOTIDE SEQUENCE [LARGE SCALE GENOMIC DNA]</scope>
    <source>
        <strain evidence="13">ANa2</strain>
        <tissue evidence="13">Whole body excluding digestive tract and cuticle</tissue>
    </source>
</reference>
<keyword evidence="5 10" id="KW-0802">TPR repeat</keyword>
<dbReference type="PROSITE" id="PS50005">
    <property type="entry name" value="TPR"/>
    <property type="match status" value="5"/>
</dbReference>
<keyword evidence="4" id="KW-1000">Mitochondrion outer membrane</keyword>
<dbReference type="PROSITE" id="PS50293">
    <property type="entry name" value="TPR_REGION"/>
    <property type="match status" value="1"/>
</dbReference>
<keyword evidence="2 12" id="KW-0812">Transmembrane</keyword>
<feature type="repeat" description="TPR" evidence="10">
    <location>
        <begin position="493"/>
        <end position="526"/>
    </location>
</feature>
<keyword evidence="13" id="KW-0675">Receptor</keyword>
<keyword evidence="3" id="KW-0677">Repeat</keyword>
<dbReference type="AlphaFoldDB" id="A0A5N5SWJ7"/>
<dbReference type="GO" id="GO:0030943">
    <property type="term" value="F:mitochondrion targeting sequence binding"/>
    <property type="evidence" value="ECO:0007669"/>
    <property type="project" value="TreeGrafter"/>
</dbReference>
<evidence type="ECO:0000256" key="10">
    <source>
        <dbReference type="PROSITE-ProRule" id="PRU00339"/>
    </source>
</evidence>
<evidence type="ECO:0000256" key="9">
    <source>
        <dbReference type="ARBA" id="ARBA00038030"/>
    </source>
</evidence>
<name>A0A5N5SWJ7_9CRUS</name>
<keyword evidence="14" id="KW-1185">Reference proteome</keyword>
<evidence type="ECO:0000256" key="2">
    <source>
        <dbReference type="ARBA" id="ARBA00022692"/>
    </source>
</evidence>
<dbReference type="SUPFAM" id="SSF48452">
    <property type="entry name" value="TPR-like"/>
    <property type="match status" value="3"/>
</dbReference>
<dbReference type="GO" id="GO:0008320">
    <property type="term" value="F:protein transmembrane transporter activity"/>
    <property type="evidence" value="ECO:0007669"/>
    <property type="project" value="TreeGrafter"/>
</dbReference>
<dbReference type="OrthoDB" id="66418at2759"/>
<dbReference type="Pfam" id="PF00515">
    <property type="entry name" value="TPR_1"/>
    <property type="match status" value="1"/>
</dbReference>
<dbReference type="InterPro" id="IPR019734">
    <property type="entry name" value="TPR_rpt"/>
</dbReference>
<sequence>MSLSKFDSQDTGIPKWQIALSVGGAIIIGAGFYYFYLNRDSEIKKSGKPKSKPPPSSLSEDKSIESDADLSPLGRAQASKNKGNKYFKVGKYEEAIKCYDEAIEICPPDNKTDLSTFYQNRAAAYEQLKNWENVMRDCTAALELNSRYIKALQRRAKACEILKDLEQSLEDLTSVCILESFQNQGTLIHVDRVLKDIGVQRAKEAMATKEIFLPSRYYIKSYFDSFIEDPIFTSLCKEKEGDIDESEQQLEKNATNNGYLKAKQYLQEGKYSEIEECCSNELSNPLSSHVAESLLLRATIDFLKTDYKRAMQDLSKLIDMKDLSLKIKVNALIKRGTIYMHTDNLSSCLQDFRNAREMDPTNSDVYHHLGQIYLLVGNMDGATDNFNLAVKAQYKLSNCNYPEIIAHQKDQNADLTYFLHKFEDVIKSFPKCSECYMLYAQVLCDQEKFEEADKQYAKAIEVDPDNPTNYWKGDLDASKKMIMKALELDDKCELAYENLATIEVQTGNLKRGVELFEKAIYLAKTEMEMAHLYSLHSAAISQLKVVDKLGLSLSTIE</sequence>
<comment type="caution">
    <text evidence="13">The sequence shown here is derived from an EMBL/GenBank/DDBJ whole genome shotgun (WGS) entry which is preliminary data.</text>
</comment>
<organism evidence="13 14">
    <name type="scientific">Armadillidium nasatum</name>
    <dbReference type="NCBI Taxonomy" id="96803"/>
    <lineage>
        <taxon>Eukaryota</taxon>
        <taxon>Metazoa</taxon>
        <taxon>Ecdysozoa</taxon>
        <taxon>Arthropoda</taxon>
        <taxon>Crustacea</taxon>
        <taxon>Multicrustacea</taxon>
        <taxon>Malacostraca</taxon>
        <taxon>Eumalacostraca</taxon>
        <taxon>Peracarida</taxon>
        <taxon>Isopoda</taxon>
        <taxon>Oniscidea</taxon>
        <taxon>Crinocheta</taxon>
        <taxon>Armadillidiidae</taxon>
        <taxon>Armadillidium</taxon>
    </lineage>
</organism>
<feature type="region of interest" description="Disordered" evidence="11">
    <location>
        <begin position="44"/>
        <end position="77"/>
    </location>
</feature>
<dbReference type="SMART" id="SM00028">
    <property type="entry name" value="TPR"/>
    <property type="match status" value="8"/>
</dbReference>
<feature type="repeat" description="TPR" evidence="10">
    <location>
        <begin position="329"/>
        <end position="362"/>
    </location>
</feature>
<dbReference type="EMBL" id="SEYY01019408">
    <property type="protein sequence ID" value="KAB7498288.1"/>
    <property type="molecule type" value="Genomic_DNA"/>
</dbReference>
<feature type="transmembrane region" description="Helical" evidence="12">
    <location>
        <begin position="16"/>
        <end position="36"/>
    </location>
</feature>
<evidence type="ECO:0000256" key="8">
    <source>
        <dbReference type="ARBA" id="ARBA00023136"/>
    </source>
</evidence>
<evidence type="ECO:0000256" key="7">
    <source>
        <dbReference type="ARBA" id="ARBA00023128"/>
    </source>
</evidence>
<evidence type="ECO:0000313" key="14">
    <source>
        <dbReference type="Proteomes" id="UP000326759"/>
    </source>
</evidence>
<dbReference type="GO" id="GO:0030150">
    <property type="term" value="P:protein import into mitochondrial matrix"/>
    <property type="evidence" value="ECO:0007669"/>
    <property type="project" value="TreeGrafter"/>
</dbReference>
<evidence type="ECO:0000256" key="4">
    <source>
        <dbReference type="ARBA" id="ARBA00022787"/>
    </source>
</evidence>
<keyword evidence="8 12" id="KW-0472">Membrane</keyword>
<proteinExistence type="inferred from homology"/>
<dbReference type="GO" id="GO:0045039">
    <property type="term" value="P:protein insertion into mitochondrial inner membrane"/>
    <property type="evidence" value="ECO:0007669"/>
    <property type="project" value="TreeGrafter"/>
</dbReference>
<evidence type="ECO:0000256" key="11">
    <source>
        <dbReference type="SAM" id="MobiDB-lite"/>
    </source>
</evidence>
<feature type="repeat" description="TPR" evidence="10">
    <location>
        <begin position="363"/>
        <end position="396"/>
    </location>
</feature>
<feature type="repeat" description="TPR" evidence="10">
    <location>
        <begin position="433"/>
        <end position="466"/>
    </location>
</feature>
<comment type="similarity">
    <text evidence="9">Belongs to the Tom70 family.</text>
</comment>
<protein>
    <submittedName>
        <fullName evidence="13">Mitochondrial import receptor subunit TOM70</fullName>
    </submittedName>
</protein>
<evidence type="ECO:0000313" key="13">
    <source>
        <dbReference type="EMBL" id="KAB7498288.1"/>
    </source>
</evidence>
<accession>A0A5N5SWJ7</accession>
<dbReference type="Proteomes" id="UP000326759">
    <property type="component" value="Unassembled WGS sequence"/>
</dbReference>
<keyword evidence="7" id="KW-0496">Mitochondrion</keyword>
<keyword evidence="6 12" id="KW-1133">Transmembrane helix</keyword>
<dbReference type="PANTHER" id="PTHR46208">
    <property type="entry name" value="MITOCHONDRIAL IMPORT RECEPTOR SUBUNIT TOM70"/>
    <property type="match status" value="1"/>
</dbReference>
<dbReference type="InterPro" id="IPR011990">
    <property type="entry name" value="TPR-like_helical_dom_sf"/>
</dbReference>
<gene>
    <name evidence="13" type="primary">TOMM70</name>
    <name evidence="13" type="ORF">Anas_03307</name>
</gene>
<dbReference type="Gene3D" id="1.25.40.10">
    <property type="entry name" value="Tetratricopeptide repeat domain"/>
    <property type="match status" value="2"/>
</dbReference>